<gene>
    <name evidence="2" type="primary">CSR1_4</name>
    <name evidence="2" type="ORF">LPJ61_006996</name>
</gene>
<comment type="caution">
    <text evidence="2">The sequence shown here is derived from an EMBL/GenBank/DDBJ whole genome shotgun (WGS) entry which is preliminary data.</text>
</comment>
<feature type="non-terminal residue" evidence="2">
    <location>
        <position position="314"/>
    </location>
</feature>
<proteinExistence type="predicted"/>
<name>A0A9W7XRZ8_9FUNG</name>
<protein>
    <submittedName>
        <fullName evidence="2">Phosphatidylinositol transfer protein csr1</fullName>
    </submittedName>
</protein>
<dbReference type="InterPro" id="IPR036273">
    <property type="entry name" value="CRAL/TRIO_N_dom_sf"/>
</dbReference>
<evidence type="ECO:0000313" key="2">
    <source>
        <dbReference type="EMBL" id="KAJ1717967.1"/>
    </source>
</evidence>
<dbReference type="PANTHER" id="PTHR46590:SF1">
    <property type="entry name" value="PHOSPHATIDYLINOSITOL TRANSFER PROTEIN CSR1"/>
    <property type="match status" value="1"/>
</dbReference>
<sequence>MTVFDIIDAQDYYSAGVKQTRGAVGDLDGPQEAALRELWTQLLAHIDAVADTPIAVDSSLARSGGPAAIAGSAASAVDEWYRANKLRVEDAKFQSVQDRLYLDGAREPAVPATFTPLFGDDADSRRFGHAFWQACMRFKSPDTYLLSFLRANSWSVDAAFDRVVASVVQRVREEVDRLMWAGDLGINHGLMKKGLLVQAGADRFGYPVTVVHVRLNVARERCEEDIKRFAAYTLEKAALQARSVGRALLLYNFTNFKLENVDTGFSKTVITRISELYPQTFSATLLFVNSWLFSGIWKVLRGWMDPAIAKRTAI</sequence>
<dbReference type="SMART" id="SM01100">
    <property type="entry name" value="CRAL_TRIO_N"/>
    <property type="match status" value="1"/>
</dbReference>
<dbReference type="Gene3D" id="1.10.8.20">
    <property type="entry name" value="N-terminal domain of phosphatidylinositol transfer protein sec14p"/>
    <property type="match status" value="1"/>
</dbReference>
<accession>A0A9W7XRZ8</accession>
<evidence type="ECO:0000259" key="1">
    <source>
        <dbReference type="PROSITE" id="PS50191"/>
    </source>
</evidence>
<organism evidence="2 3">
    <name type="scientific">Coemansia biformis</name>
    <dbReference type="NCBI Taxonomy" id="1286918"/>
    <lineage>
        <taxon>Eukaryota</taxon>
        <taxon>Fungi</taxon>
        <taxon>Fungi incertae sedis</taxon>
        <taxon>Zoopagomycota</taxon>
        <taxon>Kickxellomycotina</taxon>
        <taxon>Kickxellomycetes</taxon>
        <taxon>Kickxellales</taxon>
        <taxon>Kickxellaceae</taxon>
        <taxon>Coemansia</taxon>
    </lineage>
</organism>
<keyword evidence="3" id="KW-1185">Reference proteome</keyword>
<dbReference type="AlphaFoldDB" id="A0A9W7XRZ8"/>
<dbReference type="Pfam" id="PF00650">
    <property type="entry name" value="CRAL_TRIO"/>
    <property type="match status" value="1"/>
</dbReference>
<dbReference type="InterPro" id="IPR001251">
    <property type="entry name" value="CRAL-TRIO_dom"/>
</dbReference>
<dbReference type="Proteomes" id="UP001143981">
    <property type="component" value="Unassembled WGS sequence"/>
</dbReference>
<dbReference type="SUPFAM" id="SSF46938">
    <property type="entry name" value="CRAL/TRIO N-terminal domain"/>
    <property type="match status" value="1"/>
</dbReference>
<dbReference type="PROSITE" id="PS50191">
    <property type="entry name" value="CRAL_TRIO"/>
    <property type="match status" value="1"/>
</dbReference>
<dbReference type="InterPro" id="IPR052432">
    <property type="entry name" value="PITP/CRAL-TRIO"/>
</dbReference>
<dbReference type="SUPFAM" id="SSF52087">
    <property type="entry name" value="CRAL/TRIO domain"/>
    <property type="match status" value="1"/>
</dbReference>
<dbReference type="OrthoDB" id="43460at2759"/>
<dbReference type="CDD" id="cd00170">
    <property type="entry name" value="SEC14"/>
    <property type="match status" value="1"/>
</dbReference>
<dbReference type="Gene3D" id="3.40.525.10">
    <property type="entry name" value="CRAL-TRIO lipid binding domain"/>
    <property type="match status" value="1"/>
</dbReference>
<dbReference type="PANTHER" id="PTHR46590">
    <property type="entry name" value="PHOSPHATIDYLINOSITOL TRANSFER PROTEIN CSR1-RELATED"/>
    <property type="match status" value="1"/>
</dbReference>
<dbReference type="InterPro" id="IPR036865">
    <property type="entry name" value="CRAL-TRIO_dom_sf"/>
</dbReference>
<reference evidence="2" key="1">
    <citation type="submission" date="2022-07" db="EMBL/GenBank/DDBJ databases">
        <title>Phylogenomic reconstructions and comparative analyses of Kickxellomycotina fungi.</title>
        <authorList>
            <person name="Reynolds N.K."/>
            <person name="Stajich J.E."/>
            <person name="Barry K."/>
            <person name="Grigoriev I.V."/>
            <person name="Crous P."/>
            <person name="Smith M.E."/>
        </authorList>
    </citation>
    <scope>NUCLEOTIDE SEQUENCE</scope>
    <source>
        <strain evidence="2">BCRC 34381</strain>
    </source>
</reference>
<feature type="domain" description="CRAL-TRIO" evidence="1">
    <location>
        <begin position="183"/>
        <end position="314"/>
    </location>
</feature>
<dbReference type="InterPro" id="IPR011074">
    <property type="entry name" value="CRAL/TRIO_N_dom"/>
</dbReference>
<evidence type="ECO:0000313" key="3">
    <source>
        <dbReference type="Proteomes" id="UP001143981"/>
    </source>
</evidence>
<dbReference type="EMBL" id="JANBOI010004134">
    <property type="protein sequence ID" value="KAJ1717967.1"/>
    <property type="molecule type" value="Genomic_DNA"/>
</dbReference>